<name>Q8GMD5_STRGL</name>
<evidence type="ECO:0000313" key="2">
    <source>
        <dbReference type="EMBL" id="AAL06705.1"/>
    </source>
</evidence>
<feature type="transmembrane region" description="Helical" evidence="1">
    <location>
        <begin position="44"/>
        <end position="64"/>
    </location>
</feature>
<proteinExistence type="predicted"/>
<sequence>MTHCPSQTDRGGPGMAISTGASPFTVRGGIEAVNTRHHQLGLRVFMFIVVAHWAEHLVQAYQIYVMGWPIPEARGVLGMPFPWLVTSEWMHYGYALVMMVGLFLLRPGFTGRSATWWKISLGIQVWHHMEHLLLLVQALAGANLLGRPAATSLIQLIAPRVELHLFYNTLVTVPMVVAMYLHTRPGRPDNADARCTCAPKA</sequence>
<keyword evidence="1" id="KW-0472">Membrane</keyword>
<keyword evidence="1" id="KW-1133">Transmembrane helix</keyword>
<protein>
    <submittedName>
        <fullName evidence="2">Uncharacterized protein</fullName>
    </submittedName>
</protein>
<evidence type="ECO:0000256" key="1">
    <source>
        <dbReference type="SAM" id="Phobius"/>
    </source>
</evidence>
<dbReference type="AlphaFoldDB" id="Q8GMD5"/>
<reference evidence="2" key="1">
    <citation type="journal article" date="2002" name="Science">
        <title>Biosynthesis of the enediyne antitumor antibiotic C-1027.</title>
        <authorList>
            <person name="Liu W."/>
            <person name="Christenson S.D."/>
            <person name="Standage S."/>
            <person name="Shen B."/>
        </authorList>
    </citation>
    <scope>NUCLEOTIDE SEQUENCE</scope>
    <source>
        <strain evidence="2">C-1027</strain>
    </source>
</reference>
<feature type="transmembrane region" description="Helical" evidence="1">
    <location>
        <begin position="89"/>
        <end position="105"/>
    </location>
</feature>
<accession>Q8GMD5</accession>
<keyword evidence="1" id="KW-0812">Transmembrane</keyword>
<organism evidence="2">
    <name type="scientific">Streptomyces globisporus</name>
    <dbReference type="NCBI Taxonomy" id="1908"/>
    <lineage>
        <taxon>Bacteria</taxon>
        <taxon>Bacillati</taxon>
        <taxon>Actinomycetota</taxon>
        <taxon>Actinomycetes</taxon>
        <taxon>Kitasatosporales</taxon>
        <taxon>Streptomycetaceae</taxon>
        <taxon>Streptomyces</taxon>
    </lineage>
</organism>
<dbReference type="EMBL" id="AY048670">
    <property type="protein sequence ID" value="AAL06705.1"/>
    <property type="molecule type" value="Genomic_DNA"/>
</dbReference>